<comment type="caution">
    <text evidence="3">The sequence shown here is derived from an EMBL/GenBank/DDBJ whole genome shotgun (WGS) entry which is preliminary data.</text>
</comment>
<dbReference type="InterPro" id="IPR039422">
    <property type="entry name" value="MarR/SlyA-like"/>
</dbReference>
<dbReference type="InterPro" id="IPR036388">
    <property type="entry name" value="WH-like_DNA-bd_sf"/>
</dbReference>
<dbReference type="PANTHER" id="PTHR33164:SF5">
    <property type="entry name" value="ORGANIC HYDROPEROXIDE RESISTANCE TRANSCRIPTIONAL REGULATOR"/>
    <property type="match status" value="1"/>
</dbReference>
<evidence type="ECO:0000256" key="1">
    <source>
        <dbReference type="ARBA" id="ARBA00004496"/>
    </source>
</evidence>
<dbReference type="InterPro" id="IPR000835">
    <property type="entry name" value="HTH_MarR-typ"/>
</dbReference>
<dbReference type="Gene3D" id="1.10.10.10">
    <property type="entry name" value="Winged helix-like DNA-binding domain superfamily/Winged helix DNA-binding domain"/>
    <property type="match status" value="1"/>
</dbReference>
<dbReference type="Pfam" id="PF01047">
    <property type="entry name" value="MarR"/>
    <property type="match status" value="1"/>
</dbReference>
<dbReference type="GO" id="GO:0005737">
    <property type="term" value="C:cytoplasm"/>
    <property type="evidence" value="ECO:0007669"/>
    <property type="project" value="UniProtKB-SubCell"/>
</dbReference>
<gene>
    <name evidence="3" type="ORF">JD276_01825</name>
</gene>
<evidence type="ECO:0000259" key="2">
    <source>
        <dbReference type="PROSITE" id="PS50995"/>
    </source>
</evidence>
<dbReference type="Proteomes" id="UP000608530">
    <property type="component" value="Unassembled WGS sequence"/>
</dbReference>
<protein>
    <submittedName>
        <fullName evidence="3">MarR family transcriptional regulator</fullName>
    </submittedName>
</protein>
<evidence type="ECO:0000313" key="3">
    <source>
        <dbReference type="EMBL" id="MBK0417773.1"/>
    </source>
</evidence>
<sequence>MSPDDPLALERQVCFALTVASRNIVAAYKPALDPLGITHPQYLVLLALWKHRTLALGPLAQMLHQDASTLSPVIKRLEGQGLVRRQRSFEDERRLDISLTPDGLALRSRAEQVPVEMARRLRMSVEELTELHSSMVRVIEASRRALDS</sequence>
<dbReference type="AlphaFoldDB" id="A0A934Q529"/>
<evidence type="ECO:0000313" key="4">
    <source>
        <dbReference type="Proteomes" id="UP000608530"/>
    </source>
</evidence>
<dbReference type="SUPFAM" id="SSF46785">
    <property type="entry name" value="Winged helix' DNA-binding domain"/>
    <property type="match status" value="1"/>
</dbReference>
<organism evidence="3 4">
    <name type="scientific">Leucobacter chromiisoli</name>
    <dbReference type="NCBI Taxonomy" id="2796471"/>
    <lineage>
        <taxon>Bacteria</taxon>
        <taxon>Bacillati</taxon>
        <taxon>Actinomycetota</taxon>
        <taxon>Actinomycetes</taxon>
        <taxon>Micrococcales</taxon>
        <taxon>Microbacteriaceae</taxon>
        <taxon>Leucobacter</taxon>
    </lineage>
</organism>
<dbReference type="EMBL" id="JAEHOH010000001">
    <property type="protein sequence ID" value="MBK0417773.1"/>
    <property type="molecule type" value="Genomic_DNA"/>
</dbReference>
<dbReference type="GO" id="GO:0006950">
    <property type="term" value="P:response to stress"/>
    <property type="evidence" value="ECO:0007669"/>
    <property type="project" value="TreeGrafter"/>
</dbReference>
<dbReference type="SMART" id="SM00347">
    <property type="entry name" value="HTH_MARR"/>
    <property type="match status" value="1"/>
</dbReference>
<keyword evidence="4" id="KW-1185">Reference proteome</keyword>
<name>A0A934Q529_9MICO</name>
<dbReference type="PANTHER" id="PTHR33164">
    <property type="entry name" value="TRANSCRIPTIONAL REGULATOR, MARR FAMILY"/>
    <property type="match status" value="1"/>
</dbReference>
<accession>A0A934Q529</accession>
<dbReference type="RefSeq" id="WP_200113188.1">
    <property type="nucleotide sequence ID" value="NZ_JAEHOH010000001.1"/>
</dbReference>
<reference evidence="3" key="1">
    <citation type="submission" date="2020-12" db="EMBL/GenBank/DDBJ databases">
        <title>Leucobacter sp. CAS1, isolated from Chromium sludge.</title>
        <authorList>
            <person name="Xu Z."/>
        </authorList>
    </citation>
    <scope>NUCLEOTIDE SEQUENCE</scope>
    <source>
        <strain evidence="3">CSA1</strain>
    </source>
</reference>
<dbReference type="GO" id="GO:0003700">
    <property type="term" value="F:DNA-binding transcription factor activity"/>
    <property type="evidence" value="ECO:0007669"/>
    <property type="project" value="InterPro"/>
</dbReference>
<dbReference type="PROSITE" id="PS50995">
    <property type="entry name" value="HTH_MARR_2"/>
    <property type="match status" value="1"/>
</dbReference>
<proteinExistence type="predicted"/>
<comment type="subcellular location">
    <subcellularLocation>
        <location evidence="1">Cytoplasm</location>
    </subcellularLocation>
</comment>
<dbReference type="InterPro" id="IPR036390">
    <property type="entry name" value="WH_DNA-bd_sf"/>
</dbReference>
<feature type="domain" description="HTH marR-type" evidence="2">
    <location>
        <begin position="10"/>
        <end position="140"/>
    </location>
</feature>